<protein>
    <submittedName>
        <fullName evidence="1">Uncharacterized protein</fullName>
    </submittedName>
</protein>
<dbReference type="AlphaFoldDB" id="A0AA40BB14"/>
<reference evidence="1" key="1">
    <citation type="submission" date="2023-06" db="EMBL/GenBank/DDBJ databases">
        <title>Genome-scale phylogeny and comparative genomics of the fungal order Sordariales.</title>
        <authorList>
            <consortium name="Lawrence Berkeley National Laboratory"/>
            <person name="Hensen N."/>
            <person name="Bonometti L."/>
            <person name="Westerberg I."/>
            <person name="Brannstrom I.O."/>
            <person name="Guillou S."/>
            <person name="Cros-Aarteil S."/>
            <person name="Calhoun S."/>
            <person name="Haridas S."/>
            <person name="Kuo A."/>
            <person name="Mondo S."/>
            <person name="Pangilinan J."/>
            <person name="Riley R."/>
            <person name="Labutti K."/>
            <person name="Andreopoulos B."/>
            <person name="Lipzen A."/>
            <person name="Chen C."/>
            <person name="Yanf M."/>
            <person name="Daum C."/>
            <person name="Ng V."/>
            <person name="Clum A."/>
            <person name="Steindorff A."/>
            <person name="Ohm R."/>
            <person name="Martin F."/>
            <person name="Silar P."/>
            <person name="Natvig D."/>
            <person name="Lalanne C."/>
            <person name="Gautier V."/>
            <person name="Ament-Velasquez S.L."/>
            <person name="Kruys A."/>
            <person name="Hutchinson M.I."/>
            <person name="Powell A.J."/>
            <person name="Barry K."/>
            <person name="Miller A.N."/>
            <person name="Grigoriev I.V."/>
            <person name="Debuchy R."/>
            <person name="Gladieux P."/>
            <person name="Thoren M.H."/>
            <person name="Johannesson H."/>
        </authorList>
    </citation>
    <scope>NUCLEOTIDE SEQUENCE</scope>
    <source>
        <strain evidence="1">SMH4607-1</strain>
    </source>
</reference>
<evidence type="ECO:0000313" key="1">
    <source>
        <dbReference type="EMBL" id="KAK0730814.1"/>
    </source>
</evidence>
<proteinExistence type="predicted"/>
<name>A0AA40BB14_9PEZI</name>
<accession>A0AA40BB14</accession>
<dbReference type="Proteomes" id="UP001172102">
    <property type="component" value="Unassembled WGS sequence"/>
</dbReference>
<feature type="non-terminal residue" evidence="1">
    <location>
        <position position="81"/>
    </location>
</feature>
<organism evidence="1 2">
    <name type="scientific">Lasiosphaeris hirsuta</name>
    <dbReference type="NCBI Taxonomy" id="260670"/>
    <lineage>
        <taxon>Eukaryota</taxon>
        <taxon>Fungi</taxon>
        <taxon>Dikarya</taxon>
        <taxon>Ascomycota</taxon>
        <taxon>Pezizomycotina</taxon>
        <taxon>Sordariomycetes</taxon>
        <taxon>Sordariomycetidae</taxon>
        <taxon>Sordariales</taxon>
        <taxon>Lasiosphaeriaceae</taxon>
        <taxon>Lasiosphaeris</taxon>
    </lineage>
</organism>
<sequence length="81" mass="9492">MCHHGRTLFSCGHSEWKGLNNMCHLEEAFERGERDEGCSEMWSHGFNTIRVDVLCEPCTLAKEMIDHRFQAIKQRIKALRE</sequence>
<comment type="caution">
    <text evidence="1">The sequence shown here is derived from an EMBL/GenBank/DDBJ whole genome shotgun (WGS) entry which is preliminary data.</text>
</comment>
<evidence type="ECO:0000313" key="2">
    <source>
        <dbReference type="Proteomes" id="UP001172102"/>
    </source>
</evidence>
<gene>
    <name evidence="1" type="ORF">B0H67DRAFT_445715</name>
</gene>
<keyword evidence="2" id="KW-1185">Reference proteome</keyword>
<dbReference type="EMBL" id="JAUKUA010000001">
    <property type="protein sequence ID" value="KAK0730814.1"/>
    <property type="molecule type" value="Genomic_DNA"/>
</dbReference>